<dbReference type="KEGG" id="salf:SMD44_00380"/>
<organism evidence="1 2">
    <name type="scientific">Streptomyces alboflavus</name>
    <dbReference type="NCBI Taxonomy" id="67267"/>
    <lineage>
        <taxon>Bacteria</taxon>
        <taxon>Bacillati</taxon>
        <taxon>Actinomycetota</taxon>
        <taxon>Actinomycetes</taxon>
        <taxon>Kitasatosporales</taxon>
        <taxon>Streptomycetaceae</taxon>
        <taxon>Streptomyces</taxon>
    </lineage>
</organism>
<dbReference type="eggNOG" id="ENOG50322HQ">
    <property type="taxonomic scope" value="Bacteria"/>
</dbReference>
<evidence type="ECO:0000313" key="2">
    <source>
        <dbReference type="Proteomes" id="UP000195880"/>
    </source>
</evidence>
<dbReference type="AlphaFoldDB" id="A0A1Z1W3I6"/>
<name>A0A1Z1W3I6_9ACTN</name>
<reference evidence="1 2" key="1">
    <citation type="submission" date="2017-05" db="EMBL/GenBank/DDBJ databases">
        <title>Streptomyces alboflavus Genome sequencing and assembly.</title>
        <authorList>
            <person name="Wang Y."/>
            <person name="Du B."/>
            <person name="Ding Y."/>
            <person name="Liu H."/>
            <person name="Hou Q."/>
            <person name="Liu K."/>
            <person name="Wang C."/>
            <person name="Yao L."/>
        </authorList>
    </citation>
    <scope>NUCLEOTIDE SEQUENCE [LARGE SCALE GENOMIC DNA]</scope>
    <source>
        <strain evidence="1 2">MDJK44</strain>
    </source>
</reference>
<dbReference type="Proteomes" id="UP000195880">
    <property type="component" value="Chromosome"/>
</dbReference>
<accession>A0A1Z1W3I6</accession>
<proteinExistence type="predicted"/>
<keyword evidence="2" id="KW-1185">Reference proteome</keyword>
<sequence>MAMDAAAAGAAVLMAVLNEAVRDFQSYGYAQFLAHQDAVRPRYGGIMPPAVEAHLSVGVSFDLVGEEWRGDRREARVDVVVDLRDGVFVVTGEAGADPDPGTATNSGRCCGNCPRWRRGTWTSAWP</sequence>
<protein>
    <submittedName>
        <fullName evidence="1">Uncharacterized protein</fullName>
    </submittedName>
</protein>
<gene>
    <name evidence="1" type="ORF">SMD44_00380</name>
</gene>
<evidence type="ECO:0000313" key="1">
    <source>
        <dbReference type="EMBL" id="ARX80982.1"/>
    </source>
</evidence>
<dbReference type="STRING" id="67267.GCA_000716675_00727"/>
<dbReference type="EMBL" id="CP021748">
    <property type="protein sequence ID" value="ARX80982.1"/>
    <property type="molecule type" value="Genomic_DNA"/>
</dbReference>